<dbReference type="EMBL" id="LR796998">
    <property type="protein sequence ID" value="CAB4180135.1"/>
    <property type="molecule type" value="Genomic_DNA"/>
</dbReference>
<evidence type="ECO:0000256" key="1">
    <source>
        <dbReference type="SAM" id="MobiDB-lite"/>
    </source>
</evidence>
<proteinExistence type="predicted"/>
<evidence type="ECO:0000313" key="5">
    <source>
        <dbReference type="EMBL" id="CAB4193987.1"/>
    </source>
</evidence>
<reference evidence="3" key="1">
    <citation type="submission" date="2020-05" db="EMBL/GenBank/DDBJ databases">
        <authorList>
            <person name="Chiriac C."/>
            <person name="Salcher M."/>
            <person name="Ghai R."/>
            <person name="Kavagutti S V."/>
        </authorList>
    </citation>
    <scope>NUCLEOTIDE SEQUENCE</scope>
</reference>
<sequence length="85" mass="9466">MNKETLIRALETELTGYIRRGLTERANLVRQELIRLGCPMDTPSAVDVPSESDSTPTKPSTRVRKAPEPPKPEPVAKAPEKKKRS</sequence>
<feature type="region of interest" description="Disordered" evidence="1">
    <location>
        <begin position="39"/>
        <end position="85"/>
    </location>
</feature>
<protein>
    <submittedName>
        <fullName evidence="3">Uncharacterized protein</fullName>
    </submittedName>
</protein>
<evidence type="ECO:0000313" key="3">
    <source>
        <dbReference type="EMBL" id="CAB4173798.1"/>
    </source>
</evidence>
<accession>A0A6J5PXJ7</accession>
<evidence type="ECO:0000313" key="2">
    <source>
        <dbReference type="EMBL" id="CAB4135418.1"/>
    </source>
</evidence>
<dbReference type="EMBL" id="LR797199">
    <property type="protein sequence ID" value="CAB4193987.1"/>
    <property type="molecule type" value="Genomic_DNA"/>
</dbReference>
<evidence type="ECO:0000313" key="4">
    <source>
        <dbReference type="EMBL" id="CAB4180135.1"/>
    </source>
</evidence>
<name>A0A6J5PXJ7_9CAUD</name>
<dbReference type="EMBL" id="LR796303">
    <property type="protein sequence ID" value="CAB4135418.1"/>
    <property type="molecule type" value="Genomic_DNA"/>
</dbReference>
<feature type="compositionally biased region" description="Polar residues" evidence="1">
    <location>
        <begin position="51"/>
        <end position="60"/>
    </location>
</feature>
<dbReference type="EMBL" id="LR796925">
    <property type="protein sequence ID" value="CAB4173798.1"/>
    <property type="molecule type" value="Genomic_DNA"/>
</dbReference>
<gene>
    <name evidence="4" type="ORF">UFOVP1037_3</name>
    <name evidence="5" type="ORF">UFOVP1250_5</name>
    <name evidence="2" type="ORF">UFOVP287_8</name>
    <name evidence="3" type="ORF">UFOVP969_9</name>
</gene>
<organism evidence="3">
    <name type="scientific">uncultured Caudovirales phage</name>
    <dbReference type="NCBI Taxonomy" id="2100421"/>
    <lineage>
        <taxon>Viruses</taxon>
        <taxon>Duplodnaviria</taxon>
        <taxon>Heunggongvirae</taxon>
        <taxon>Uroviricota</taxon>
        <taxon>Caudoviricetes</taxon>
        <taxon>Peduoviridae</taxon>
        <taxon>Maltschvirus</taxon>
        <taxon>Maltschvirus maltsch</taxon>
    </lineage>
</organism>